<dbReference type="EMBL" id="MVIT01000042">
    <property type="protein sequence ID" value="OOV46722.1"/>
    <property type="molecule type" value="Genomic_DNA"/>
</dbReference>
<comment type="caution">
    <text evidence="2">The sequence shown here is derived from an EMBL/GenBank/DDBJ whole genome shotgun (WGS) entry which is preliminary data.</text>
</comment>
<dbReference type="Proteomes" id="UP000191008">
    <property type="component" value="Unassembled WGS sequence"/>
</dbReference>
<dbReference type="AlphaFoldDB" id="A0A1T1E0Y8"/>
<proteinExistence type="predicted"/>
<protein>
    <submittedName>
        <fullName evidence="2">CRISPR-associated protein</fullName>
    </submittedName>
</protein>
<dbReference type="GO" id="GO:0051607">
    <property type="term" value="P:defense response to virus"/>
    <property type="evidence" value="ECO:0007669"/>
    <property type="project" value="UniProtKB-KW"/>
</dbReference>
<dbReference type="InterPro" id="IPR013422">
    <property type="entry name" value="CRISPR-assoc_prot_Cas5_N"/>
</dbReference>
<gene>
    <name evidence="2" type="ORF">B1J93_03275</name>
</gene>
<dbReference type="NCBIfam" id="TIGR02593">
    <property type="entry name" value="CRISPR_cas5"/>
    <property type="match status" value="1"/>
</dbReference>
<name>A0A1T1E0Y8_9LEPT</name>
<sequence>MVNNVSSFFMRLKAPFAAFRYFQAGVYRSTMPTIPHSAVWGLIYNLLGIEIRINLNHLTTQIANNIPALNLAIGNVSLPETNSLYQQLHVIPVGSSGKENAERTKGSKYFIRPVRREILTSLDVLVGIRSDDSELKQKVISGLNGEFNPSRYGLPFAGDNNLLFDSIDIFEESSIPAFWYFKVGADGAIDTETVRLTVGIDRLDNSETISPLFAISKEKSMQPPPNAWVWTPKEPESI</sequence>
<evidence type="ECO:0000313" key="2">
    <source>
        <dbReference type="EMBL" id="OOV46722.1"/>
    </source>
</evidence>
<dbReference type="CDD" id="cd09693">
    <property type="entry name" value="Cas5_I"/>
    <property type="match status" value="1"/>
</dbReference>
<accession>A0A1T1E0Y8</accession>
<evidence type="ECO:0000313" key="3">
    <source>
        <dbReference type="Proteomes" id="UP000191008"/>
    </source>
</evidence>
<organism evidence="2 3">
    <name type="scientific">Leptospira kirschneri serovar Pomona</name>
    <dbReference type="NCBI Taxonomy" id="561005"/>
    <lineage>
        <taxon>Bacteria</taxon>
        <taxon>Pseudomonadati</taxon>
        <taxon>Spirochaetota</taxon>
        <taxon>Spirochaetia</taxon>
        <taxon>Leptospirales</taxon>
        <taxon>Leptospiraceae</taxon>
        <taxon>Leptospira</taxon>
    </lineage>
</organism>
<reference evidence="2 3" key="1">
    <citation type="submission" date="2017-02" db="EMBL/GenBank/DDBJ databases">
        <title>Comparative genomic analysis of Brazilian Leptospira kirschneri strains of different serogroups.</title>
        <authorList>
            <person name="Moreno L.Z."/>
            <person name="Miraglia F."/>
            <person name="Kremer F.S."/>
            <person name="Eslabao M.R."/>
            <person name="Lilenbaum W."/>
            <person name="Dellagostin O.A."/>
            <person name="Moreno A.M."/>
        </authorList>
    </citation>
    <scope>NUCLEOTIDE SEQUENCE [LARGE SCALE GENOMIC DNA]</scope>
    <source>
        <strain evidence="2 3">M110/06</strain>
    </source>
</reference>
<keyword evidence="1" id="KW-0051">Antiviral defense</keyword>
<evidence type="ECO:0000256" key="1">
    <source>
        <dbReference type="ARBA" id="ARBA00023118"/>
    </source>
</evidence>